<evidence type="ECO:0000256" key="2">
    <source>
        <dbReference type="ARBA" id="ARBA00013090"/>
    </source>
</evidence>
<reference evidence="8 9" key="1">
    <citation type="journal article" date="2016" name="Nat. Commun.">
        <title>Thousands of microbial genomes shed light on interconnected biogeochemical processes in an aquifer system.</title>
        <authorList>
            <person name="Anantharaman K."/>
            <person name="Brown C.T."/>
            <person name="Hug L.A."/>
            <person name="Sharon I."/>
            <person name="Castelle C.J."/>
            <person name="Probst A.J."/>
            <person name="Thomas B.C."/>
            <person name="Singh A."/>
            <person name="Wilkins M.J."/>
            <person name="Karaoz U."/>
            <person name="Brodie E.L."/>
            <person name="Williams K.H."/>
            <person name="Hubbard S.S."/>
            <person name="Banfield J.F."/>
        </authorList>
    </citation>
    <scope>NUCLEOTIDE SEQUENCE [LARGE SCALE GENOMIC DNA]</scope>
</reference>
<feature type="active site" description="Proton donor/acceptor" evidence="7">
    <location>
        <position position="186"/>
    </location>
</feature>
<dbReference type="GO" id="GO:0008360">
    <property type="term" value="P:regulation of cell shape"/>
    <property type="evidence" value="ECO:0007669"/>
    <property type="project" value="UniProtKB-KW"/>
</dbReference>
<dbReference type="Pfam" id="PF01177">
    <property type="entry name" value="Asp_Glu_race"/>
    <property type="match status" value="1"/>
</dbReference>
<feature type="active site" description="Proton donor/acceptor" evidence="7">
    <location>
        <position position="69"/>
    </location>
</feature>
<comment type="function">
    <text evidence="7">Provides the (R)-glutamate required for cell wall biosynthesis.</text>
</comment>
<name>A0A1G2C072_9BACT</name>
<dbReference type="EC" id="5.1.1.3" evidence="2 7"/>
<evidence type="ECO:0000256" key="1">
    <source>
        <dbReference type="ARBA" id="ARBA00001602"/>
    </source>
</evidence>
<dbReference type="FunFam" id="3.40.50.1860:FF:000001">
    <property type="entry name" value="Glutamate racemase"/>
    <property type="match status" value="1"/>
</dbReference>
<keyword evidence="4 7" id="KW-0573">Peptidoglycan synthesis</keyword>
<comment type="catalytic activity">
    <reaction evidence="1 7">
        <text>L-glutamate = D-glutamate</text>
        <dbReference type="Rhea" id="RHEA:12813"/>
        <dbReference type="ChEBI" id="CHEBI:29985"/>
        <dbReference type="ChEBI" id="CHEBI:29986"/>
        <dbReference type="EC" id="5.1.1.3"/>
    </reaction>
</comment>
<dbReference type="GO" id="GO:0071555">
    <property type="term" value="P:cell wall organization"/>
    <property type="evidence" value="ECO:0007669"/>
    <property type="project" value="UniProtKB-KW"/>
</dbReference>
<dbReference type="InterPro" id="IPR004391">
    <property type="entry name" value="Glu_race"/>
</dbReference>
<dbReference type="NCBIfam" id="TIGR00067">
    <property type="entry name" value="glut_race"/>
    <property type="match status" value="1"/>
</dbReference>
<dbReference type="InterPro" id="IPR001920">
    <property type="entry name" value="Asp/Glu_race"/>
</dbReference>
<dbReference type="Gene3D" id="3.40.50.1860">
    <property type="match status" value="2"/>
</dbReference>
<dbReference type="PROSITE" id="PS00924">
    <property type="entry name" value="ASP_GLU_RACEMASE_2"/>
    <property type="match status" value="1"/>
</dbReference>
<dbReference type="InterPro" id="IPR015942">
    <property type="entry name" value="Asp/Glu/hydantoin_racemase"/>
</dbReference>
<gene>
    <name evidence="7" type="primary">murI</name>
    <name evidence="8" type="ORF">A2406_03705</name>
</gene>
<accession>A0A1G2C072</accession>
<dbReference type="HAMAP" id="MF_00258">
    <property type="entry name" value="Glu_racemase"/>
    <property type="match status" value="1"/>
</dbReference>
<organism evidence="8 9">
    <name type="scientific">Candidatus Komeilibacteria bacterium RIFOXYC1_FULL_37_11</name>
    <dbReference type="NCBI Taxonomy" id="1798555"/>
    <lineage>
        <taxon>Bacteria</taxon>
        <taxon>Candidatus Komeiliibacteriota</taxon>
    </lineage>
</organism>
<dbReference type="PANTHER" id="PTHR21198:SF2">
    <property type="entry name" value="GLUTAMATE RACEMASE"/>
    <property type="match status" value="1"/>
</dbReference>
<comment type="caution">
    <text evidence="8">The sequence shown here is derived from an EMBL/GenBank/DDBJ whole genome shotgun (WGS) entry which is preliminary data.</text>
</comment>
<keyword evidence="5 7" id="KW-0413">Isomerase</keyword>
<evidence type="ECO:0000256" key="4">
    <source>
        <dbReference type="ARBA" id="ARBA00022984"/>
    </source>
</evidence>
<dbReference type="SUPFAM" id="SSF53681">
    <property type="entry name" value="Aspartate/glutamate racemase"/>
    <property type="match status" value="2"/>
</dbReference>
<evidence type="ECO:0000313" key="8">
    <source>
        <dbReference type="EMBL" id="OGY93980.1"/>
    </source>
</evidence>
<evidence type="ECO:0000256" key="7">
    <source>
        <dbReference type="HAMAP-Rule" id="MF_00258"/>
    </source>
</evidence>
<dbReference type="InterPro" id="IPR033134">
    <property type="entry name" value="Asp/Glu_racemase_AS_2"/>
</dbReference>
<dbReference type="UniPathway" id="UPA00219"/>
<comment type="similarity">
    <text evidence="7">Belongs to the aspartate/glutamate racemases family.</text>
</comment>
<evidence type="ECO:0000313" key="9">
    <source>
        <dbReference type="Proteomes" id="UP000177626"/>
    </source>
</evidence>
<proteinExistence type="inferred from homology"/>
<keyword evidence="6 7" id="KW-0961">Cell wall biogenesis/degradation</keyword>
<dbReference type="GO" id="GO:0008881">
    <property type="term" value="F:glutamate racemase activity"/>
    <property type="evidence" value="ECO:0007669"/>
    <property type="project" value="UniProtKB-UniRule"/>
</dbReference>
<feature type="binding site" evidence="7">
    <location>
        <begin position="187"/>
        <end position="188"/>
    </location>
    <ligand>
        <name>substrate</name>
    </ligand>
</feature>
<feature type="binding site" evidence="7">
    <location>
        <begin position="6"/>
        <end position="7"/>
    </location>
    <ligand>
        <name>substrate</name>
    </ligand>
</feature>
<dbReference type="GO" id="GO:0009252">
    <property type="term" value="P:peptidoglycan biosynthetic process"/>
    <property type="evidence" value="ECO:0007669"/>
    <property type="project" value="UniProtKB-UniRule"/>
</dbReference>
<dbReference type="AlphaFoldDB" id="A0A1G2C072"/>
<sequence>MIGVFDSGYGGLTIFRDIEKKLPQYSYIYLGDNARAPYGDLSQKLIYQYSQKAVDYLMAEGCQLIIFACNTASAMALRKLQQEYLPAKYPGKNVLGVIRPLVESVVELAQRSRVGVMATASTVKSEAYVNEFSHLDCSIEVFQESCPLLVPLIEASRENSPETNIILTEYIRPLKRVGLDTVVLGCTHYGFLQEAIEKSFGVNVRVLRSGQIIADKLADYLKRHPEYNHPVQNPTQTFLTTGDNKKFDQAAQKFLGRAINSLTIKLK</sequence>
<protein>
    <recommendedName>
        <fullName evidence="2 7">Glutamate racemase</fullName>
        <ecNumber evidence="2 7">5.1.1.3</ecNumber>
    </recommendedName>
</protein>
<evidence type="ECO:0000256" key="3">
    <source>
        <dbReference type="ARBA" id="ARBA00022960"/>
    </source>
</evidence>
<feature type="binding site" evidence="7">
    <location>
        <begin position="38"/>
        <end position="39"/>
    </location>
    <ligand>
        <name>substrate</name>
    </ligand>
</feature>
<keyword evidence="3 7" id="KW-0133">Cell shape</keyword>
<dbReference type="Proteomes" id="UP000177626">
    <property type="component" value="Unassembled WGS sequence"/>
</dbReference>
<dbReference type="EMBL" id="MHKQ01000014">
    <property type="protein sequence ID" value="OGY93980.1"/>
    <property type="molecule type" value="Genomic_DNA"/>
</dbReference>
<evidence type="ECO:0000256" key="5">
    <source>
        <dbReference type="ARBA" id="ARBA00023235"/>
    </source>
</evidence>
<feature type="binding site" evidence="7">
    <location>
        <begin position="70"/>
        <end position="71"/>
    </location>
    <ligand>
        <name>substrate</name>
    </ligand>
</feature>
<evidence type="ECO:0000256" key="6">
    <source>
        <dbReference type="ARBA" id="ARBA00023316"/>
    </source>
</evidence>
<comment type="pathway">
    <text evidence="7">Cell wall biogenesis; peptidoglycan biosynthesis.</text>
</comment>
<dbReference type="PANTHER" id="PTHR21198">
    <property type="entry name" value="GLUTAMATE RACEMASE"/>
    <property type="match status" value="1"/>
</dbReference>